<organism evidence="2 3">
    <name type="scientific">Trifolium medium</name>
    <dbReference type="NCBI Taxonomy" id="97028"/>
    <lineage>
        <taxon>Eukaryota</taxon>
        <taxon>Viridiplantae</taxon>
        <taxon>Streptophyta</taxon>
        <taxon>Embryophyta</taxon>
        <taxon>Tracheophyta</taxon>
        <taxon>Spermatophyta</taxon>
        <taxon>Magnoliopsida</taxon>
        <taxon>eudicotyledons</taxon>
        <taxon>Gunneridae</taxon>
        <taxon>Pentapetalae</taxon>
        <taxon>rosids</taxon>
        <taxon>fabids</taxon>
        <taxon>Fabales</taxon>
        <taxon>Fabaceae</taxon>
        <taxon>Papilionoideae</taxon>
        <taxon>50 kb inversion clade</taxon>
        <taxon>NPAAA clade</taxon>
        <taxon>Hologalegina</taxon>
        <taxon>IRL clade</taxon>
        <taxon>Trifolieae</taxon>
        <taxon>Trifolium</taxon>
    </lineage>
</organism>
<protein>
    <submittedName>
        <fullName evidence="2">Uncharacterized protein</fullName>
    </submittedName>
</protein>
<evidence type="ECO:0000313" key="2">
    <source>
        <dbReference type="EMBL" id="MCI80522.1"/>
    </source>
</evidence>
<dbReference type="AlphaFoldDB" id="A0A392UZF2"/>
<feature type="compositionally biased region" description="Acidic residues" evidence="1">
    <location>
        <begin position="9"/>
        <end position="23"/>
    </location>
</feature>
<dbReference type="Proteomes" id="UP000265520">
    <property type="component" value="Unassembled WGS sequence"/>
</dbReference>
<name>A0A392UZF2_9FABA</name>
<sequence length="23" mass="2574">DETDKEGGDTEEFEEETDDSPSI</sequence>
<accession>A0A392UZF2</accession>
<evidence type="ECO:0000313" key="3">
    <source>
        <dbReference type="Proteomes" id="UP000265520"/>
    </source>
</evidence>
<keyword evidence="3" id="KW-1185">Reference proteome</keyword>
<comment type="caution">
    <text evidence="2">The sequence shown here is derived from an EMBL/GenBank/DDBJ whole genome shotgun (WGS) entry which is preliminary data.</text>
</comment>
<reference evidence="2 3" key="1">
    <citation type="journal article" date="2018" name="Front. Plant Sci.">
        <title>Red Clover (Trifolium pratense) and Zigzag Clover (T. medium) - A Picture of Genomic Similarities and Differences.</title>
        <authorList>
            <person name="Dluhosova J."/>
            <person name="Istvanek J."/>
            <person name="Nedelnik J."/>
            <person name="Repkova J."/>
        </authorList>
    </citation>
    <scope>NUCLEOTIDE SEQUENCE [LARGE SCALE GENOMIC DNA]</scope>
    <source>
        <strain evidence="3">cv. 10/8</strain>
        <tissue evidence="2">Leaf</tissue>
    </source>
</reference>
<feature type="region of interest" description="Disordered" evidence="1">
    <location>
        <begin position="1"/>
        <end position="23"/>
    </location>
</feature>
<dbReference type="EMBL" id="LXQA010997575">
    <property type="protein sequence ID" value="MCI80522.1"/>
    <property type="molecule type" value="Genomic_DNA"/>
</dbReference>
<proteinExistence type="predicted"/>
<feature type="non-terminal residue" evidence="2">
    <location>
        <position position="1"/>
    </location>
</feature>
<evidence type="ECO:0000256" key="1">
    <source>
        <dbReference type="SAM" id="MobiDB-lite"/>
    </source>
</evidence>